<dbReference type="InterPro" id="IPR009937">
    <property type="entry name" value="Phage_holin_3_6"/>
</dbReference>
<dbReference type="EMBL" id="CP106881">
    <property type="protein sequence ID" value="UYG51564.1"/>
    <property type="molecule type" value="Genomic_DNA"/>
</dbReference>
<name>A0ABY6G966_9BURK</name>
<dbReference type="RefSeq" id="WP_231042335.1">
    <property type="nucleotide sequence ID" value="NZ_CP106881.1"/>
</dbReference>
<keyword evidence="3" id="KW-1185">Reference proteome</keyword>
<feature type="transmembrane region" description="Helical" evidence="1">
    <location>
        <begin position="85"/>
        <end position="106"/>
    </location>
</feature>
<gene>
    <name evidence="2" type="ORF">M9799_16165</name>
</gene>
<evidence type="ECO:0000256" key="1">
    <source>
        <dbReference type="SAM" id="Phobius"/>
    </source>
</evidence>
<evidence type="ECO:0000313" key="2">
    <source>
        <dbReference type="EMBL" id="UYG51564.1"/>
    </source>
</evidence>
<reference evidence="2" key="1">
    <citation type="submission" date="2022-09" db="EMBL/GenBank/DDBJ databases">
        <title>The complete genome of Acidovorax sp. 5MLIR.</title>
        <authorList>
            <person name="Liu L."/>
            <person name="Yue J."/>
            <person name="Yang F."/>
            <person name="Yuan J."/>
            <person name="Li L."/>
        </authorList>
    </citation>
    <scope>NUCLEOTIDE SEQUENCE</scope>
    <source>
        <strain evidence="2">5MLIR</strain>
    </source>
</reference>
<keyword evidence="1" id="KW-1133">Transmembrane helix</keyword>
<accession>A0ABY6G966</accession>
<sequence>MDVNWLSILGIDAFVARWRANVIEGAIAAEDRLELAKLELLEQKTRLVRLVILGAVLVALTIVTLTVLSIALMVHFWDTPQRLTVAWSVAGVWLVIWAGLLAWMYATLRKVNNPFALTRNELAQDWRALKERL</sequence>
<keyword evidence="1" id="KW-0812">Transmembrane</keyword>
<keyword evidence="1" id="KW-0472">Membrane</keyword>
<dbReference type="Pfam" id="PF07332">
    <property type="entry name" value="Phage_holin_3_6"/>
    <property type="match status" value="1"/>
</dbReference>
<feature type="transmembrane region" description="Helical" evidence="1">
    <location>
        <begin position="47"/>
        <end position="73"/>
    </location>
</feature>
<protein>
    <submittedName>
        <fullName evidence="2">Phage holin family protein</fullName>
    </submittedName>
</protein>
<evidence type="ECO:0000313" key="3">
    <source>
        <dbReference type="Proteomes" id="UP001162800"/>
    </source>
</evidence>
<dbReference type="Proteomes" id="UP001162800">
    <property type="component" value="Chromosome"/>
</dbReference>
<organism evidence="2 3">
    <name type="scientific">Comamonas endophytica</name>
    <dbReference type="NCBI Taxonomy" id="2949090"/>
    <lineage>
        <taxon>Bacteria</taxon>
        <taxon>Pseudomonadati</taxon>
        <taxon>Pseudomonadota</taxon>
        <taxon>Betaproteobacteria</taxon>
        <taxon>Burkholderiales</taxon>
        <taxon>Comamonadaceae</taxon>
        <taxon>Comamonas</taxon>
    </lineage>
</organism>
<proteinExistence type="predicted"/>